<reference evidence="1 2" key="1">
    <citation type="submission" date="2021-06" db="EMBL/GenBank/DDBJ databases">
        <title>Caerostris extrusa draft genome.</title>
        <authorList>
            <person name="Kono N."/>
            <person name="Arakawa K."/>
        </authorList>
    </citation>
    <scope>NUCLEOTIDE SEQUENCE [LARGE SCALE GENOMIC DNA]</scope>
</reference>
<dbReference type="Proteomes" id="UP001054945">
    <property type="component" value="Unassembled WGS sequence"/>
</dbReference>
<proteinExistence type="predicted"/>
<dbReference type="EMBL" id="BPLR01010964">
    <property type="protein sequence ID" value="GIY43348.1"/>
    <property type="molecule type" value="Genomic_DNA"/>
</dbReference>
<evidence type="ECO:0000313" key="2">
    <source>
        <dbReference type="Proteomes" id="UP001054945"/>
    </source>
</evidence>
<name>A0AAV4T9U3_CAEEX</name>
<organism evidence="1 2">
    <name type="scientific">Caerostris extrusa</name>
    <name type="common">Bark spider</name>
    <name type="synonym">Caerostris bankana</name>
    <dbReference type="NCBI Taxonomy" id="172846"/>
    <lineage>
        <taxon>Eukaryota</taxon>
        <taxon>Metazoa</taxon>
        <taxon>Ecdysozoa</taxon>
        <taxon>Arthropoda</taxon>
        <taxon>Chelicerata</taxon>
        <taxon>Arachnida</taxon>
        <taxon>Araneae</taxon>
        <taxon>Araneomorphae</taxon>
        <taxon>Entelegynae</taxon>
        <taxon>Araneoidea</taxon>
        <taxon>Araneidae</taxon>
        <taxon>Caerostris</taxon>
    </lineage>
</organism>
<evidence type="ECO:0000313" key="1">
    <source>
        <dbReference type="EMBL" id="GIY43348.1"/>
    </source>
</evidence>
<gene>
    <name evidence="1" type="ORF">CEXT_250901</name>
</gene>
<accession>A0AAV4T9U3</accession>
<keyword evidence="2" id="KW-1185">Reference proteome</keyword>
<protein>
    <submittedName>
        <fullName evidence="1">Uncharacterized protein</fullName>
    </submittedName>
</protein>
<sequence>MRTLLEMATIETCCRNRRDLLPVPEIDDGMCMDAKQISPYLLNLIPEYDSPPPHWMTVLRDANRKSRWKQEWASEHCGVASSELTGRNLQADTLLKL</sequence>
<comment type="caution">
    <text evidence="1">The sequence shown here is derived from an EMBL/GenBank/DDBJ whole genome shotgun (WGS) entry which is preliminary data.</text>
</comment>
<dbReference type="AlphaFoldDB" id="A0AAV4T9U3"/>